<dbReference type="Pfam" id="PF00179">
    <property type="entry name" value="UQ_con"/>
    <property type="match status" value="1"/>
</dbReference>
<dbReference type="InterPro" id="IPR016135">
    <property type="entry name" value="UBQ-conjugating_enzyme/RWD"/>
</dbReference>
<feature type="domain" description="UBC core" evidence="1">
    <location>
        <begin position="1"/>
        <end position="77"/>
    </location>
</feature>
<dbReference type="PROSITE" id="PS50127">
    <property type="entry name" value="UBC_2"/>
    <property type="match status" value="1"/>
</dbReference>
<comment type="caution">
    <text evidence="2">The sequence shown here is derived from an EMBL/GenBank/DDBJ whole genome shotgun (WGS) entry which is preliminary data.</text>
</comment>
<protein>
    <submittedName>
        <fullName evidence="2">Probable ubiquitin-conjugating enzyme E2 37</fullName>
    </submittedName>
</protein>
<evidence type="ECO:0000259" key="1">
    <source>
        <dbReference type="PROSITE" id="PS50127"/>
    </source>
</evidence>
<dbReference type="AlphaFoldDB" id="A0A699KL60"/>
<dbReference type="SUPFAM" id="SSF54495">
    <property type="entry name" value="UBC-like"/>
    <property type="match status" value="1"/>
</dbReference>
<reference evidence="2" key="1">
    <citation type="journal article" date="2019" name="Sci. Rep.">
        <title>Draft genome of Tanacetum cinerariifolium, the natural source of mosquito coil.</title>
        <authorList>
            <person name="Yamashiro T."/>
            <person name="Shiraishi A."/>
            <person name="Satake H."/>
            <person name="Nakayama K."/>
        </authorList>
    </citation>
    <scope>NUCLEOTIDE SEQUENCE</scope>
</reference>
<organism evidence="2">
    <name type="scientific">Tanacetum cinerariifolium</name>
    <name type="common">Dalmatian daisy</name>
    <name type="synonym">Chrysanthemum cinerariifolium</name>
    <dbReference type="NCBI Taxonomy" id="118510"/>
    <lineage>
        <taxon>Eukaryota</taxon>
        <taxon>Viridiplantae</taxon>
        <taxon>Streptophyta</taxon>
        <taxon>Embryophyta</taxon>
        <taxon>Tracheophyta</taxon>
        <taxon>Spermatophyta</taxon>
        <taxon>Magnoliopsida</taxon>
        <taxon>eudicotyledons</taxon>
        <taxon>Gunneridae</taxon>
        <taxon>Pentapetalae</taxon>
        <taxon>asterids</taxon>
        <taxon>campanulids</taxon>
        <taxon>Asterales</taxon>
        <taxon>Asteraceae</taxon>
        <taxon>Asteroideae</taxon>
        <taxon>Anthemideae</taxon>
        <taxon>Anthemidinae</taxon>
        <taxon>Tanacetum</taxon>
    </lineage>
</organism>
<name>A0A699KL60_TANCI</name>
<dbReference type="EMBL" id="BKCJ010531991">
    <property type="protein sequence ID" value="GFB00604.1"/>
    <property type="molecule type" value="Genomic_DNA"/>
</dbReference>
<gene>
    <name evidence="2" type="ORF">Tci_672575</name>
</gene>
<evidence type="ECO:0000313" key="2">
    <source>
        <dbReference type="EMBL" id="GFB00604.1"/>
    </source>
</evidence>
<sequence length="77" mass="8851">MAQAGRGRLNLRMQRELKLLLTDPASFSLTSIHALIQGLERIVYEKGVFKIDIQIPERYPFQPPVVTFCTPIYHPNI</sequence>
<accession>A0A699KL60</accession>
<dbReference type="PANTHER" id="PTHR24068">
    <property type="entry name" value="UBIQUITIN-CONJUGATING ENZYME E2"/>
    <property type="match status" value="1"/>
</dbReference>
<proteinExistence type="predicted"/>
<dbReference type="InterPro" id="IPR000608">
    <property type="entry name" value="UBC"/>
</dbReference>
<dbReference type="Gene3D" id="3.10.110.10">
    <property type="entry name" value="Ubiquitin Conjugating Enzyme"/>
    <property type="match status" value="1"/>
</dbReference>